<protein>
    <submittedName>
        <fullName evidence="1">Calcineurin-like phosphoesterase</fullName>
    </submittedName>
</protein>
<dbReference type="AlphaFoldDB" id="A0A135TEU6"/>
<dbReference type="Proteomes" id="UP000070121">
    <property type="component" value="Unassembled WGS sequence"/>
</dbReference>
<dbReference type="InterPro" id="IPR029052">
    <property type="entry name" value="Metallo-depent_PP-like"/>
</dbReference>
<keyword evidence="2" id="KW-1185">Reference proteome</keyword>
<organism evidence="1 2">
    <name type="scientific">Colletotrichum salicis</name>
    <dbReference type="NCBI Taxonomy" id="1209931"/>
    <lineage>
        <taxon>Eukaryota</taxon>
        <taxon>Fungi</taxon>
        <taxon>Dikarya</taxon>
        <taxon>Ascomycota</taxon>
        <taxon>Pezizomycotina</taxon>
        <taxon>Sordariomycetes</taxon>
        <taxon>Hypocreomycetidae</taxon>
        <taxon>Glomerellales</taxon>
        <taxon>Glomerellaceae</taxon>
        <taxon>Colletotrichum</taxon>
        <taxon>Colletotrichum acutatum species complex</taxon>
    </lineage>
</organism>
<feature type="non-terminal residue" evidence="1">
    <location>
        <position position="1"/>
    </location>
</feature>
<dbReference type="Gene3D" id="3.60.21.10">
    <property type="match status" value="1"/>
</dbReference>
<gene>
    <name evidence="1" type="ORF">CSAL01_12464</name>
</gene>
<accession>A0A135TEU6</accession>
<proteinExistence type="predicted"/>
<dbReference type="OrthoDB" id="630188at2759"/>
<name>A0A135TEU6_9PEZI</name>
<comment type="caution">
    <text evidence="1">The sequence shown here is derived from an EMBL/GenBank/DDBJ whole genome shotgun (WGS) entry which is preliminary data.</text>
</comment>
<dbReference type="EMBL" id="JFFI01002000">
    <property type="protein sequence ID" value="KXH46650.1"/>
    <property type="molecule type" value="Genomic_DNA"/>
</dbReference>
<sequence>CPALLQEVWRVRPKLHVFGHVHWGQGRQTVHFDDCQRAYEALMSRPPRGLFRDLFPHAGWRDALAVLGYGIHGVVWKWLMVGPGGNTSSLMVNAAQMYGNTGRLGNPVEVVDL</sequence>
<evidence type="ECO:0000313" key="2">
    <source>
        <dbReference type="Proteomes" id="UP000070121"/>
    </source>
</evidence>
<reference evidence="1 2" key="1">
    <citation type="submission" date="2014-02" db="EMBL/GenBank/DDBJ databases">
        <title>The genome sequence of Colletotrichum salicis CBS 607.94.</title>
        <authorList>
            <person name="Baroncelli R."/>
            <person name="Thon M.R."/>
        </authorList>
    </citation>
    <scope>NUCLEOTIDE SEQUENCE [LARGE SCALE GENOMIC DNA]</scope>
    <source>
        <strain evidence="1 2">CBS 607.94</strain>
    </source>
</reference>
<evidence type="ECO:0000313" key="1">
    <source>
        <dbReference type="EMBL" id="KXH46650.1"/>
    </source>
</evidence>